<gene>
    <name evidence="1" type="ORF">ACH46_15355</name>
</gene>
<reference evidence="2" key="1">
    <citation type="submission" date="2015-06" db="EMBL/GenBank/DDBJ databases">
        <title>Complete genome sequence and metabolic analysis of phthalate degradation pathway in Gordonia sp. QH-11.</title>
        <authorList>
            <person name="Jin D."/>
            <person name="Kong X."/>
            <person name="Bai Z."/>
        </authorList>
    </citation>
    <scope>NUCLEOTIDE SEQUENCE [LARGE SCALE GENOMIC DNA]</scope>
    <source>
        <strain evidence="2">QH-11</strain>
    </source>
</reference>
<protein>
    <recommendedName>
        <fullName evidence="3">PE domain-containing protein</fullName>
    </recommendedName>
</protein>
<dbReference type="Proteomes" id="UP000063789">
    <property type="component" value="Chromosome"/>
</dbReference>
<reference evidence="1 2" key="2">
    <citation type="journal article" date="2017" name="Int. J. Syst. Evol. Microbiol.">
        <title>Gordonia phthalatica sp. nov., a di-n-butyl phthalate-degrading bacterium isolated from activated sludge.</title>
        <authorList>
            <person name="Jin D."/>
            <person name="Kong X."/>
            <person name="Jia M."/>
            <person name="Yu X."/>
            <person name="Wang X."/>
            <person name="Zhuang X."/>
            <person name="Deng Y."/>
            <person name="Bai Z."/>
        </authorList>
    </citation>
    <scope>NUCLEOTIDE SEQUENCE [LARGE SCALE GENOMIC DNA]</scope>
    <source>
        <strain evidence="1 2">QH-11</strain>
    </source>
</reference>
<dbReference type="KEGG" id="goq:ACH46_15355"/>
<dbReference type="RefSeq" id="WP_062393688.1">
    <property type="nucleotide sequence ID" value="NZ_CP011853.1"/>
</dbReference>
<dbReference type="AlphaFoldDB" id="A0A0N9ND39"/>
<dbReference type="PATRIC" id="fig|1136941.3.peg.3135"/>
<evidence type="ECO:0008006" key="3">
    <source>
        <dbReference type="Google" id="ProtNLM"/>
    </source>
</evidence>
<dbReference type="EMBL" id="CP011853">
    <property type="protein sequence ID" value="ALG85602.1"/>
    <property type="molecule type" value="Genomic_DNA"/>
</dbReference>
<organism evidence="1 2">
    <name type="scientific">Gordonia phthalatica</name>
    <dbReference type="NCBI Taxonomy" id="1136941"/>
    <lineage>
        <taxon>Bacteria</taxon>
        <taxon>Bacillati</taxon>
        <taxon>Actinomycetota</taxon>
        <taxon>Actinomycetes</taxon>
        <taxon>Mycobacteriales</taxon>
        <taxon>Gordoniaceae</taxon>
        <taxon>Gordonia</taxon>
    </lineage>
</organism>
<dbReference type="STRING" id="1136941.ACH46_15355"/>
<keyword evidence="2" id="KW-1185">Reference proteome</keyword>
<evidence type="ECO:0000313" key="2">
    <source>
        <dbReference type="Proteomes" id="UP000063789"/>
    </source>
</evidence>
<name>A0A0N9ND39_9ACTN</name>
<sequence>MNPIVVHPQAVQTFGATAAALGTATAAVGAVDTAAVSAAVTAVFGLIGQEFAAAYAVAQANHLRAVGQVAAAHAATAAAVTAGLASFTGADAAAASGIEA</sequence>
<proteinExistence type="predicted"/>
<evidence type="ECO:0000313" key="1">
    <source>
        <dbReference type="EMBL" id="ALG85602.1"/>
    </source>
</evidence>
<accession>A0A0N9ND39</accession>